<dbReference type="Proteomes" id="UP001385951">
    <property type="component" value="Unassembled WGS sequence"/>
</dbReference>
<proteinExistence type="inferred from homology"/>
<dbReference type="Pfam" id="PF07767">
    <property type="entry name" value="Nop53"/>
    <property type="match status" value="1"/>
</dbReference>
<dbReference type="GO" id="GO:0005730">
    <property type="term" value="C:nucleolus"/>
    <property type="evidence" value="ECO:0007669"/>
    <property type="project" value="UniProtKB-SubCell"/>
</dbReference>
<comment type="caution">
    <text evidence="8">The sequence shown here is derived from an EMBL/GenBank/DDBJ whole genome shotgun (WGS) entry which is preliminary data.</text>
</comment>
<keyword evidence="9" id="KW-1185">Reference proteome</keyword>
<evidence type="ECO:0000256" key="3">
    <source>
        <dbReference type="ARBA" id="ARBA00008838"/>
    </source>
</evidence>
<evidence type="ECO:0000256" key="5">
    <source>
        <dbReference type="ARBA" id="ARBA00022517"/>
    </source>
</evidence>
<gene>
    <name evidence="8" type="ORF">QCA50_013217</name>
</gene>
<sequence>MPERKTKQERRKAEQRKAEKRVLLEKMAQKRMLSTVYAAKSLRKSAVKSRQEREQLVAQQRKLEEEERMKKGLAGQRLGKHVVPEGQIDVQLGEELSESLRGLKTEGNLFRDRFLNMQHRALVEPRVPVLPRKRTRKIKEYEKHAFKRFDRDNQ</sequence>
<name>A0AAW0FSR9_9APHY</name>
<reference evidence="8 9" key="1">
    <citation type="submission" date="2022-09" db="EMBL/GenBank/DDBJ databases">
        <authorList>
            <person name="Palmer J.M."/>
        </authorList>
    </citation>
    <scope>NUCLEOTIDE SEQUENCE [LARGE SCALE GENOMIC DNA]</scope>
    <source>
        <strain evidence="8 9">DSM 7382</strain>
    </source>
</reference>
<dbReference type="AlphaFoldDB" id="A0AAW0FSR9"/>
<organism evidence="8 9">
    <name type="scientific">Cerrena zonata</name>
    <dbReference type="NCBI Taxonomy" id="2478898"/>
    <lineage>
        <taxon>Eukaryota</taxon>
        <taxon>Fungi</taxon>
        <taxon>Dikarya</taxon>
        <taxon>Basidiomycota</taxon>
        <taxon>Agaricomycotina</taxon>
        <taxon>Agaricomycetes</taxon>
        <taxon>Polyporales</taxon>
        <taxon>Cerrenaceae</taxon>
        <taxon>Cerrena</taxon>
    </lineage>
</organism>
<protein>
    <recommendedName>
        <fullName evidence="4">Ribosome biogenesis protein NOP53</fullName>
    </recommendedName>
</protein>
<keyword evidence="5" id="KW-0690">Ribosome biogenesis</keyword>
<accession>A0AAW0FSR9</accession>
<dbReference type="PANTHER" id="PTHR14211">
    <property type="entry name" value="GLIOMA SUPPRESSOR CANDIDATE REGION GENE 2"/>
    <property type="match status" value="1"/>
</dbReference>
<comment type="subcellular location">
    <subcellularLocation>
        <location evidence="1">Nucleus</location>
        <location evidence="1">Nucleolus</location>
    </subcellularLocation>
    <subcellularLocation>
        <location evidence="2">Nucleus</location>
        <location evidence="2">Nucleoplasm</location>
    </subcellularLocation>
</comment>
<dbReference type="GO" id="GO:0005654">
    <property type="term" value="C:nucleoplasm"/>
    <property type="evidence" value="ECO:0007669"/>
    <property type="project" value="UniProtKB-SubCell"/>
</dbReference>
<dbReference type="InterPro" id="IPR011687">
    <property type="entry name" value="Nop53/GLTSCR2"/>
</dbReference>
<keyword evidence="6" id="KW-0539">Nucleus</keyword>
<feature type="region of interest" description="Disordered" evidence="7">
    <location>
        <begin position="1"/>
        <end position="20"/>
    </location>
</feature>
<evidence type="ECO:0000256" key="6">
    <source>
        <dbReference type="ARBA" id="ARBA00023242"/>
    </source>
</evidence>
<dbReference type="EMBL" id="JASBNA010000029">
    <property type="protein sequence ID" value="KAK7683841.1"/>
    <property type="molecule type" value="Genomic_DNA"/>
</dbReference>
<dbReference type="PANTHER" id="PTHR14211:SF7">
    <property type="entry name" value="RIBOSOME BIOGENESIS PROTEIN NOP53"/>
    <property type="match status" value="1"/>
</dbReference>
<dbReference type="GO" id="GO:0008097">
    <property type="term" value="F:5S rRNA binding"/>
    <property type="evidence" value="ECO:0007669"/>
    <property type="project" value="TreeGrafter"/>
</dbReference>
<comment type="similarity">
    <text evidence="3">Belongs to the NOP53 family.</text>
</comment>
<evidence type="ECO:0000256" key="1">
    <source>
        <dbReference type="ARBA" id="ARBA00004604"/>
    </source>
</evidence>
<evidence type="ECO:0000256" key="4">
    <source>
        <dbReference type="ARBA" id="ARBA00018339"/>
    </source>
</evidence>
<evidence type="ECO:0000313" key="9">
    <source>
        <dbReference type="Proteomes" id="UP001385951"/>
    </source>
</evidence>
<dbReference type="GO" id="GO:0006364">
    <property type="term" value="P:rRNA processing"/>
    <property type="evidence" value="ECO:0007669"/>
    <property type="project" value="TreeGrafter"/>
</dbReference>
<dbReference type="GO" id="GO:0000027">
    <property type="term" value="P:ribosomal large subunit assembly"/>
    <property type="evidence" value="ECO:0007669"/>
    <property type="project" value="TreeGrafter"/>
</dbReference>
<evidence type="ECO:0000313" key="8">
    <source>
        <dbReference type="EMBL" id="KAK7683841.1"/>
    </source>
</evidence>
<evidence type="ECO:0000256" key="7">
    <source>
        <dbReference type="SAM" id="MobiDB-lite"/>
    </source>
</evidence>
<evidence type="ECO:0000256" key="2">
    <source>
        <dbReference type="ARBA" id="ARBA00004642"/>
    </source>
</evidence>